<reference evidence="8 9" key="1">
    <citation type="submission" date="2016-07" db="EMBL/GenBank/DDBJ databases">
        <authorList>
            <person name="Townsley L."/>
            <person name="Shank E.A."/>
        </authorList>
    </citation>
    <scope>NUCLEOTIDE SEQUENCE [LARGE SCALE GENOMIC DNA]</scope>
    <source>
        <strain evidence="8 9">CH01</strain>
    </source>
</reference>
<dbReference type="EC" id="1.3.1.76" evidence="2"/>
<evidence type="ECO:0000313" key="8">
    <source>
        <dbReference type="EMBL" id="ODG91868.1"/>
    </source>
</evidence>
<proteinExistence type="predicted"/>
<keyword evidence="5" id="KW-0627">Porphyrin biosynthesis</keyword>
<name>A0ABX2ZQ54_9BACI</name>
<dbReference type="InterPro" id="IPR028281">
    <property type="entry name" value="Sirohaem_synthase_central"/>
</dbReference>
<dbReference type="InterPro" id="IPR036291">
    <property type="entry name" value="NAD(P)-bd_dom_sf"/>
</dbReference>
<comment type="caution">
    <text evidence="8">The sequence shown here is derived from an EMBL/GenBank/DDBJ whole genome shotgun (WGS) entry which is preliminary data.</text>
</comment>
<evidence type="ECO:0000256" key="3">
    <source>
        <dbReference type="ARBA" id="ARBA00023002"/>
    </source>
</evidence>
<accession>A0ABX2ZQ54</accession>
<keyword evidence="3" id="KW-0560">Oxidoreductase</keyword>
<sequence>MTEMVPLVFSLQNKKIAIIGGGKIAFRKAKAFIKSGASITIISPQLCDEFKQLPTIKWLNKYFEKADLIGAHIVIAATDDKNINKFVKDCTSDFQWFNDVSDQNNSDFHTPAVVRRGDLIVSVSTSGKSPVLSKKIKKELDTYFDYHYSEVVDEYAIERKKPVIE</sequence>
<feature type="domain" description="Siroheme synthase central" evidence="7">
    <location>
        <begin position="116"/>
        <end position="140"/>
    </location>
</feature>
<keyword evidence="4" id="KW-0520">NAD</keyword>
<dbReference type="Proteomes" id="UP000094580">
    <property type="component" value="Unassembled WGS sequence"/>
</dbReference>
<evidence type="ECO:0000256" key="6">
    <source>
        <dbReference type="ARBA" id="ARBA00047561"/>
    </source>
</evidence>
<dbReference type="Pfam" id="PF13241">
    <property type="entry name" value="NAD_binding_7"/>
    <property type="match status" value="1"/>
</dbReference>
<organism evidence="8 9">
    <name type="scientific">Gottfriedia luciferensis</name>
    <dbReference type="NCBI Taxonomy" id="178774"/>
    <lineage>
        <taxon>Bacteria</taxon>
        <taxon>Bacillati</taxon>
        <taxon>Bacillota</taxon>
        <taxon>Bacilli</taxon>
        <taxon>Bacillales</taxon>
        <taxon>Bacillaceae</taxon>
        <taxon>Gottfriedia</taxon>
    </lineage>
</organism>
<evidence type="ECO:0000313" key="9">
    <source>
        <dbReference type="Proteomes" id="UP000094580"/>
    </source>
</evidence>
<protein>
    <recommendedName>
        <fullName evidence="2">precorrin-2 dehydrogenase</fullName>
        <ecNumber evidence="2">1.3.1.76</ecNumber>
    </recommendedName>
</protein>
<comment type="pathway">
    <text evidence="1">Porphyrin-containing compound metabolism; siroheme biosynthesis; sirohydrochlorin from precorrin-2: step 1/1.</text>
</comment>
<dbReference type="Pfam" id="PF14824">
    <property type="entry name" value="Sirohm_synth_M"/>
    <property type="match status" value="1"/>
</dbReference>
<evidence type="ECO:0000256" key="2">
    <source>
        <dbReference type="ARBA" id="ARBA00012400"/>
    </source>
</evidence>
<dbReference type="RefSeq" id="WP_069033693.1">
    <property type="nucleotide sequence ID" value="NZ_MDKC01000013.1"/>
</dbReference>
<evidence type="ECO:0000259" key="7">
    <source>
        <dbReference type="Pfam" id="PF14824"/>
    </source>
</evidence>
<keyword evidence="9" id="KW-1185">Reference proteome</keyword>
<dbReference type="PANTHER" id="PTHR35330">
    <property type="entry name" value="SIROHEME BIOSYNTHESIS PROTEIN MET8"/>
    <property type="match status" value="1"/>
</dbReference>
<dbReference type="Gene3D" id="3.30.160.110">
    <property type="entry name" value="Siroheme synthase, domain 2"/>
    <property type="match status" value="1"/>
</dbReference>
<gene>
    <name evidence="8" type="ORF">BED47_05145</name>
</gene>
<dbReference type="InterPro" id="IPR028161">
    <property type="entry name" value="Met8-like"/>
</dbReference>
<dbReference type="NCBIfam" id="TIGR01470">
    <property type="entry name" value="cysG_Nterm"/>
    <property type="match status" value="1"/>
</dbReference>
<dbReference type="SUPFAM" id="SSF51735">
    <property type="entry name" value="NAD(P)-binding Rossmann-fold domains"/>
    <property type="match status" value="1"/>
</dbReference>
<dbReference type="EMBL" id="MDKC01000013">
    <property type="protein sequence ID" value="ODG91868.1"/>
    <property type="molecule type" value="Genomic_DNA"/>
</dbReference>
<dbReference type="PANTHER" id="PTHR35330:SF1">
    <property type="entry name" value="SIROHEME BIOSYNTHESIS PROTEIN MET8"/>
    <property type="match status" value="1"/>
</dbReference>
<comment type="catalytic activity">
    <reaction evidence="6">
        <text>precorrin-2 + NAD(+) = sirohydrochlorin + NADH + 2 H(+)</text>
        <dbReference type="Rhea" id="RHEA:15613"/>
        <dbReference type="ChEBI" id="CHEBI:15378"/>
        <dbReference type="ChEBI" id="CHEBI:57540"/>
        <dbReference type="ChEBI" id="CHEBI:57945"/>
        <dbReference type="ChEBI" id="CHEBI:58351"/>
        <dbReference type="ChEBI" id="CHEBI:58827"/>
        <dbReference type="EC" id="1.3.1.76"/>
    </reaction>
</comment>
<dbReference type="Gene3D" id="3.40.50.720">
    <property type="entry name" value="NAD(P)-binding Rossmann-like Domain"/>
    <property type="match status" value="1"/>
</dbReference>
<evidence type="ECO:0000256" key="1">
    <source>
        <dbReference type="ARBA" id="ARBA00005010"/>
    </source>
</evidence>
<dbReference type="InterPro" id="IPR006367">
    <property type="entry name" value="Sirohaem_synthase_N"/>
</dbReference>
<evidence type="ECO:0000256" key="4">
    <source>
        <dbReference type="ARBA" id="ARBA00023027"/>
    </source>
</evidence>
<evidence type="ECO:0000256" key="5">
    <source>
        <dbReference type="ARBA" id="ARBA00023244"/>
    </source>
</evidence>
<dbReference type="SUPFAM" id="SSF75615">
    <property type="entry name" value="Siroheme synthase middle domains-like"/>
    <property type="match status" value="1"/>
</dbReference>